<dbReference type="Pfam" id="PF00990">
    <property type="entry name" value="GGDEF"/>
    <property type="match status" value="1"/>
</dbReference>
<dbReference type="AlphaFoldDB" id="A0A845BH33"/>
<dbReference type="Proteomes" id="UP000467214">
    <property type="component" value="Unassembled WGS sequence"/>
</dbReference>
<dbReference type="InterPro" id="IPR000160">
    <property type="entry name" value="GGDEF_dom"/>
</dbReference>
<dbReference type="InterPro" id="IPR013767">
    <property type="entry name" value="PAS_fold"/>
</dbReference>
<dbReference type="SUPFAM" id="SSF55785">
    <property type="entry name" value="PYP-like sensor domain (PAS domain)"/>
    <property type="match status" value="1"/>
</dbReference>
<sequence length="310" mass="33825">MLADERAFQALIDTVQGALVLVTPADGKIFAANQLAAILLGIPRADLIGQPFFSHLADPGDEASLMTRLAQQGMLYNEELILKAKGGHQFNAQLSLREVDFLRPVLAISFSDRSETVMMGRLLESERQVCERVLKLAKELKHEPRITDADDYLSGVLGMPALLSGLAHEVGRANRYGHSLSALLISIEGIPSFNHELDNDTAGYIRRMTGSLCMQSARDCDLIARREDGCLLLVLPYTPMQGATRAARRLIASLSLQQFQVAGENRSAAACVGLSSLRKGESSHKHLLSRLDLALTRSRAQGINTLARQP</sequence>
<protein>
    <submittedName>
        <fullName evidence="3">Diguanylate cyclase</fullName>
    </submittedName>
</protein>
<dbReference type="Gene3D" id="3.30.450.20">
    <property type="entry name" value="PAS domain"/>
    <property type="match status" value="1"/>
</dbReference>
<evidence type="ECO:0000313" key="3">
    <source>
        <dbReference type="EMBL" id="MXR35519.1"/>
    </source>
</evidence>
<dbReference type="PROSITE" id="PS50112">
    <property type="entry name" value="PAS"/>
    <property type="match status" value="1"/>
</dbReference>
<dbReference type="SMART" id="SM00267">
    <property type="entry name" value="GGDEF"/>
    <property type="match status" value="1"/>
</dbReference>
<dbReference type="RefSeq" id="WP_124734767.1">
    <property type="nucleotide sequence ID" value="NZ_WSSB01000001.1"/>
</dbReference>
<evidence type="ECO:0000259" key="2">
    <source>
        <dbReference type="PROSITE" id="PS50887"/>
    </source>
</evidence>
<evidence type="ECO:0000259" key="1">
    <source>
        <dbReference type="PROSITE" id="PS50112"/>
    </source>
</evidence>
<dbReference type="CDD" id="cd00130">
    <property type="entry name" value="PAS"/>
    <property type="match status" value="1"/>
</dbReference>
<dbReference type="PROSITE" id="PS50887">
    <property type="entry name" value="GGDEF"/>
    <property type="match status" value="1"/>
</dbReference>
<dbReference type="GO" id="GO:0006355">
    <property type="term" value="P:regulation of DNA-templated transcription"/>
    <property type="evidence" value="ECO:0007669"/>
    <property type="project" value="InterPro"/>
</dbReference>
<dbReference type="EMBL" id="WSSB01000001">
    <property type="protein sequence ID" value="MXR35519.1"/>
    <property type="molecule type" value="Genomic_DNA"/>
</dbReference>
<dbReference type="Gene3D" id="3.30.70.270">
    <property type="match status" value="1"/>
</dbReference>
<name>A0A845BH33_9NEIS</name>
<dbReference type="NCBIfam" id="TIGR00254">
    <property type="entry name" value="GGDEF"/>
    <property type="match status" value="1"/>
</dbReference>
<dbReference type="InterPro" id="IPR035965">
    <property type="entry name" value="PAS-like_dom_sf"/>
</dbReference>
<feature type="domain" description="PAS" evidence="1">
    <location>
        <begin position="4"/>
        <end position="78"/>
    </location>
</feature>
<organism evidence="3 4">
    <name type="scientific">Craterilacuibacter sinensis</name>
    <dbReference type="NCBI Taxonomy" id="2686017"/>
    <lineage>
        <taxon>Bacteria</taxon>
        <taxon>Pseudomonadati</taxon>
        <taxon>Pseudomonadota</taxon>
        <taxon>Betaproteobacteria</taxon>
        <taxon>Neisseriales</taxon>
        <taxon>Neisseriaceae</taxon>
        <taxon>Craterilacuibacter</taxon>
    </lineage>
</organism>
<dbReference type="InterPro" id="IPR029787">
    <property type="entry name" value="Nucleotide_cyclase"/>
</dbReference>
<keyword evidence="4" id="KW-1185">Reference proteome</keyword>
<reference evidence="3 4" key="1">
    <citation type="submission" date="2019-12" db="EMBL/GenBank/DDBJ databases">
        <title>Neisseriaceae gen. nov. sp. Genome sequencing and assembly.</title>
        <authorList>
            <person name="Liu Z."/>
            <person name="Li A."/>
        </authorList>
    </citation>
    <scope>NUCLEOTIDE SEQUENCE [LARGE SCALE GENOMIC DNA]</scope>
    <source>
        <strain evidence="3 4">B2N2-7</strain>
    </source>
</reference>
<evidence type="ECO:0000313" key="4">
    <source>
        <dbReference type="Proteomes" id="UP000467214"/>
    </source>
</evidence>
<dbReference type="NCBIfam" id="TIGR00229">
    <property type="entry name" value="sensory_box"/>
    <property type="match status" value="1"/>
</dbReference>
<gene>
    <name evidence="3" type="ORF">GQF02_00715</name>
</gene>
<dbReference type="Pfam" id="PF00989">
    <property type="entry name" value="PAS"/>
    <property type="match status" value="1"/>
</dbReference>
<dbReference type="SUPFAM" id="SSF55073">
    <property type="entry name" value="Nucleotide cyclase"/>
    <property type="match status" value="1"/>
</dbReference>
<accession>A0A845BH33</accession>
<dbReference type="InterPro" id="IPR000014">
    <property type="entry name" value="PAS"/>
</dbReference>
<dbReference type="SMART" id="SM00091">
    <property type="entry name" value="PAS"/>
    <property type="match status" value="1"/>
</dbReference>
<proteinExistence type="predicted"/>
<dbReference type="InterPro" id="IPR043128">
    <property type="entry name" value="Rev_trsase/Diguanyl_cyclase"/>
</dbReference>
<feature type="domain" description="GGDEF" evidence="2">
    <location>
        <begin position="178"/>
        <end position="310"/>
    </location>
</feature>
<comment type="caution">
    <text evidence="3">The sequence shown here is derived from an EMBL/GenBank/DDBJ whole genome shotgun (WGS) entry which is preliminary data.</text>
</comment>